<evidence type="ECO:0000313" key="3">
    <source>
        <dbReference type="Proteomes" id="UP001055172"/>
    </source>
</evidence>
<dbReference type="Pfam" id="PF25534">
    <property type="entry name" value="DUF7918"/>
    <property type="match status" value="1"/>
</dbReference>
<protein>
    <recommendedName>
        <fullName evidence="1">DUF7918 domain-containing protein</fullName>
    </recommendedName>
</protein>
<dbReference type="Proteomes" id="UP001055172">
    <property type="component" value="Unassembled WGS sequence"/>
</dbReference>
<dbReference type="PANTHER" id="PTHR36223:SF1">
    <property type="entry name" value="TRANSCRIPTION ELONGATION FACTOR EAF N-TERMINAL DOMAIN-CONTAINING PROTEIN"/>
    <property type="match status" value="1"/>
</dbReference>
<dbReference type="AlphaFoldDB" id="A0AA37GLV3"/>
<dbReference type="EMBL" id="BPPX01000009">
    <property type="protein sequence ID" value="GJC82583.1"/>
    <property type="molecule type" value="Genomic_DNA"/>
</dbReference>
<evidence type="ECO:0000259" key="1">
    <source>
        <dbReference type="Pfam" id="PF25534"/>
    </source>
</evidence>
<dbReference type="InterPro" id="IPR057678">
    <property type="entry name" value="DUF7918"/>
</dbReference>
<organism evidence="2 3">
    <name type="scientific">Colletotrichum liriopes</name>
    <dbReference type="NCBI Taxonomy" id="708192"/>
    <lineage>
        <taxon>Eukaryota</taxon>
        <taxon>Fungi</taxon>
        <taxon>Dikarya</taxon>
        <taxon>Ascomycota</taxon>
        <taxon>Pezizomycotina</taxon>
        <taxon>Sordariomycetes</taxon>
        <taxon>Hypocreomycetidae</taxon>
        <taxon>Glomerellales</taxon>
        <taxon>Glomerellaceae</taxon>
        <taxon>Colletotrichum</taxon>
        <taxon>Colletotrichum spaethianum species complex</taxon>
    </lineage>
</organism>
<dbReference type="PANTHER" id="PTHR36223">
    <property type="entry name" value="BETA-LACTAMASE-TYPE TRANSPEPTIDASE FOLD DOMAIN CONTAINING PROTEIN"/>
    <property type="match status" value="1"/>
</dbReference>
<comment type="caution">
    <text evidence="2">The sequence shown here is derived from an EMBL/GenBank/DDBJ whole genome shotgun (WGS) entry which is preliminary data.</text>
</comment>
<evidence type="ECO:0000313" key="2">
    <source>
        <dbReference type="EMBL" id="GJC82583.1"/>
    </source>
</evidence>
<sequence>MAVIDGLPEIKVSVRLNGSNDDCVEYDDPDPPQTTASRGTATHSISKIIESQDDANFSVHYELKDARRWIQGNRGLVVKVYIDGSIVKSSVIQKKTLRNGVGRYVVEGMMTESERPGKAFLKPFRFAAIKQVEESDVRITEDLKVVKHLGNIEIIVYRAKIRGRGNWKPLAAILKTELAEKAMKGKNLSHGTSLSEGREIRKPRSVTYKYPDGEVRLARFVFRYKSKAALQIEGTIPRDPSPEPSPEPQTQNVADLPEAEILRLAQERLDQLADVKREGASSVKREADDEINLDRRKVYKTDADGTIDLTE</sequence>
<feature type="domain" description="DUF7918" evidence="1">
    <location>
        <begin position="10"/>
        <end position="239"/>
    </location>
</feature>
<reference evidence="2 3" key="1">
    <citation type="submission" date="2021-07" db="EMBL/GenBank/DDBJ databases">
        <title>Genome data of Colletotrichum spaethianum.</title>
        <authorList>
            <person name="Utami Y.D."/>
            <person name="Hiruma K."/>
        </authorList>
    </citation>
    <scope>NUCLEOTIDE SEQUENCE [LARGE SCALE GENOMIC DNA]</scope>
    <source>
        <strain evidence="2 3">MAFF 242679</strain>
    </source>
</reference>
<accession>A0AA37GLV3</accession>
<gene>
    <name evidence="2" type="ORF">ColLi_05421</name>
</gene>
<keyword evidence="3" id="KW-1185">Reference proteome</keyword>
<name>A0AA37GLV3_9PEZI</name>
<proteinExistence type="predicted"/>